<keyword evidence="10" id="KW-1185">Reference proteome</keyword>
<keyword evidence="2" id="KW-0732">Signal</keyword>
<evidence type="ECO:0000313" key="9">
    <source>
        <dbReference type="EMBL" id="MBD7969873.1"/>
    </source>
</evidence>
<dbReference type="Proteomes" id="UP000608071">
    <property type="component" value="Unassembled WGS sequence"/>
</dbReference>
<dbReference type="PANTHER" id="PTHR21581">
    <property type="entry name" value="D-ALANYL-D-ALANINE CARBOXYPEPTIDASE"/>
    <property type="match status" value="1"/>
</dbReference>
<dbReference type="RefSeq" id="WP_191802402.1">
    <property type="nucleotide sequence ID" value="NZ_JACSQL010000009.1"/>
</dbReference>
<dbReference type="Gene3D" id="3.40.710.10">
    <property type="entry name" value="DD-peptidase/beta-lactamase superfamily"/>
    <property type="match status" value="1"/>
</dbReference>
<keyword evidence="6" id="KW-0961">Cell wall biogenesis/degradation</keyword>
<dbReference type="SUPFAM" id="SSF56601">
    <property type="entry name" value="beta-lactamase/transpeptidase-like"/>
    <property type="match status" value="1"/>
</dbReference>
<keyword evidence="4" id="KW-0133">Cell shape</keyword>
<evidence type="ECO:0000256" key="2">
    <source>
        <dbReference type="ARBA" id="ARBA00022729"/>
    </source>
</evidence>
<evidence type="ECO:0000259" key="8">
    <source>
        <dbReference type="Pfam" id="PF00768"/>
    </source>
</evidence>
<evidence type="ECO:0000256" key="3">
    <source>
        <dbReference type="ARBA" id="ARBA00022801"/>
    </source>
</evidence>
<evidence type="ECO:0000256" key="7">
    <source>
        <dbReference type="RuleBase" id="RU004016"/>
    </source>
</evidence>
<evidence type="ECO:0000256" key="1">
    <source>
        <dbReference type="ARBA" id="ARBA00007164"/>
    </source>
</evidence>
<keyword evidence="9" id="KW-0645">Protease</keyword>
<dbReference type="Pfam" id="PF00768">
    <property type="entry name" value="Peptidase_S11"/>
    <property type="match status" value="1"/>
</dbReference>
<keyword evidence="9" id="KW-0121">Carboxypeptidase</keyword>
<evidence type="ECO:0000256" key="5">
    <source>
        <dbReference type="ARBA" id="ARBA00022984"/>
    </source>
</evidence>
<dbReference type="InterPro" id="IPR001967">
    <property type="entry name" value="Peptidase_S11_N"/>
</dbReference>
<dbReference type="GO" id="GO:0004180">
    <property type="term" value="F:carboxypeptidase activity"/>
    <property type="evidence" value="ECO:0007669"/>
    <property type="project" value="UniProtKB-KW"/>
</dbReference>
<dbReference type="EMBL" id="JACSQL010000009">
    <property type="protein sequence ID" value="MBD7969873.1"/>
    <property type="molecule type" value="Genomic_DNA"/>
</dbReference>
<keyword evidence="5" id="KW-0573">Peptidoglycan synthesis</keyword>
<dbReference type="PRINTS" id="PR00725">
    <property type="entry name" value="DADACBPTASE1"/>
</dbReference>
<comment type="caution">
    <text evidence="9">The sequence shown here is derived from an EMBL/GenBank/DDBJ whole genome shotgun (WGS) entry which is preliminary data.</text>
</comment>
<proteinExistence type="inferred from homology"/>
<organism evidence="9 10">
    <name type="scientific">Paenibacillus gallinarum</name>
    <dbReference type="NCBI Taxonomy" id="2762232"/>
    <lineage>
        <taxon>Bacteria</taxon>
        <taxon>Bacillati</taxon>
        <taxon>Bacillota</taxon>
        <taxon>Bacilli</taxon>
        <taxon>Bacillales</taxon>
        <taxon>Paenibacillaceae</taxon>
        <taxon>Paenibacillus</taxon>
    </lineage>
</organism>
<name>A0ABR8T282_9BACL</name>
<comment type="similarity">
    <text evidence="1 7">Belongs to the peptidase S11 family.</text>
</comment>
<keyword evidence="3" id="KW-0378">Hydrolase</keyword>
<gene>
    <name evidence="9" type="ORF">H9647_17575</name>
</gene>
<reference evidence="9 10" key="1">
    <citation type="submission" date="2020-08" db="EMBL/GenBank/DDBJ databases">
        <title>A Genomic Blueprint of the Chicken Gut Microbiome.</title>
        <authorList>
            <person name="Gilroy R."/>
            <person name="Ravi A."/>
            <person name="Getino M."/>
            <person name="Pursley I."/>
            <person name="Horton D.L."/>
            <person name="Alikhan N.-F."/>
            <person name="Baker D."/>
            <person name="Gharbi K."/>
            <person name="Hall N."/>
            <person name="Watson M."/>
            <person name="Adriaenssens E.M."/>
            <person name="Foster-Nyarko E."/>
            <person name="Jarju S."/>
            <person name="Secka A."/>
            <person name="Antonio M."/>
            <person name="Oren A."/>
            <person name="Chaudhuri R."/>
            <person name="La Ragione R.M."/>
            <person name="Hildebrand F."/>
            <person name="Pallen M.J."/>
        </authorList>
    </citation>
    <scope>NUCLEOTIDE SEQUENCE [LARGE SCALE GENOMIC DNA]</scope>
    <source>
        <strain evidence="9 10">Sa2BVA9</strain>
    </source>
</reference>
<dbReference type="InterPro" id="IPR012338">
    <property type="entry name" value="Beta-lactam/transpept-like"/>
</dbReference>
<evidence type="ECO:0000256" key="6">
    <source>
        <dbReference type="ARBA" id="ARBA00023316"/>
    </source>
</evidence>
<protein>
    <submittedName>
        <fullName evidence="9">D-alanyl-D-alanine carboxypeptidase</fullName>
    </submittedName>
</protein>
<evidence type="ECO:0000256" key="4">
    <source>
        <dbReference type="ARBA" id="ARBA00022960"/>
    </source>
</evidence>
<dbReference type="InterPro" id="IPR018044">
    <property type="entry name" value="Peptidase_S11"/>
</dbReference>
<accession>A0ABR8T282</accession>
<dbReference type="PANTHER" id="PTHR21581:SF11">
    <property type="entry name" value="D-ALANYL-D-ALANINE CARBOXYPEPTIDASE DACA"/>
    <property type="match status" value="1"/>
</dbReference>
<sequence length="311" mass="33983">MKKWILRSSTLVVLIAVIFIGIRPESLVGKPSIQSSAALLMDASSGEVIVSSNGDHPLPAASLSKLMTQLIILDEIDAGHISGNDTVKISEHAAESAGINVSLNENDQFTVNELFKVISVYSANDATIALAEHVFGSEERFVEEMNIRAKSIGLSVHTQYNNATGSSPLSGGPSENYMTAKDVAKLSAHLIKQHPEILKLSSQTQVELRNKGLYMSNTNWMLDNVKGPYAYSGADGLKTGYTEDAGYCLSSTVKKNGQRLIAIVMGAETKEQRFEEAKQLFDYGFAHSYSAKEWTQNWASTWHQVIQRPSI</sequence>
<evidence type="ECO:0000313" key="10">
    <source>
        <dbReference type="Proteomes" id="UP000608071"/>
    </source>
</evidence>
<feature type="domain" description="Peptidase S11 D-alanyl-D-alanine carboxypeptidase A N-terminal" evidence="8">
    <location>
        <begin position="29"/>
        <end position="269"/>
    </location>
</feature>